<sequence length="64" mass="7407">MNNAEKIRSMSDLELAVFLNKLEDSKPKGFEEFYELVLGSRGGTGIEIYDGFASWFEWLKRETL</sequence>
<proteinExistence type="predicted"/>
<name>A0A414B514_9FIRM</name>
<comment type="caution">
    <text evidence="1">The sequence shown here is derived from an EMBL/GenBank/DDBJ whole genome shotgun (WGS) entry which is preliminary data.</text>
</comment>
<dbReference type="Proteomes" id="UP000284621">
    <property type="component" value="Unassembled WGS sequence"/>
</dbReference>
<organism evidence="1 2">
    <name type="scientific">Anaerobutyricum hallii</name>
    <dbReference type="NCBI Taxonomy" id="39488"/>
    <lineage>
        <taxon>Bacteria</taxon>
        <taxon>Bacillati</taxon>
        <taxon>Bacillota</taxon>
        <taxon>Clostridia</taxon>
        <taxon>Lachnospirales</taxon>
        <taxon>Lachnospiraceae</taxon>
        <taxon>Anaerobutyricum</taxon>
    </lineage>
</organism>
<gene>
    <name evidence="1" type="ORF">DW833_08710</name>
</gene>
<accession>A0A414B514</accession>
<protein>
    <submittedName>
        <fullName evidence="1">Uncharacterized protein</fullName>
    </submittedName>
</protein>
<dbReference type="RefSeq" id="WP_118381170.1">
    <property type="nucleotide sequence ID" value="NZ_CABJFJ010000009.1"/>
</dbReference>
<evidence type="ECO:0000313" key="1">
    <source>
        <dbReference type="EMBL" id="RHC64135.1"/>
    </source>
</evidence>
<reference evidence="1 2" key="1">
    <citation type="submission" date="2018-08" db="EMBL/GenBank/DDBJ databases">
        <title>A genome reference for cultivated species of the human gut microbiota.</title>
        <authorList>
            <person name="Zou Y."/>
            <person name="Xue W."/>
            <person name="Luo G."/>
        </authorList>
    </citation>
    <scope>NUCLEOTIDE SEQUENCE [LARGE SCALE GENOMIC DNA]</scope>
    <source>
        <strain evidence="1 2">AM34-3LB</strain>
    </source>
</reference>
<evidence type="ECO:0000313" key="2">
    <source>
        <dbReference type="Proteomes" id="UP000284621"/>
    </source>
</evidence>
<dbReference type="EMBL" id="QSID01000009">
    <property type="protein sequence ID" value="RHC64135.1"/>
    <property type="molecule type" value="Genomic_DNA"/>
</dbReference>
<dbReference type="AlphaFoldDB" id="A0A414B514"/>
<keyword evidence="2" id="KW-1185">Reference proteome</keyword>